<dbReference type="Pfam" id="PF16640">
    <property type="entry name" value="Big_3_5"/>
    <property type="match status" value="1"/>
</dbReference>
<dbReference type="InterPro" id="IPR013783">
    <property type="entry name" value="Ig-like_fold"/>
</dbReference>
<reference evidence="2 3" key="1">
    <citation type="submission" date="2020-02" db="EMBL/GenBank/DDBJ databases">
        <authorList>
            <person name="Li X.-J."/>
            <person name="Feng X.-M."/>
        </authorList>
    </citation>
    <scope>NUCLEOTIDE SEQUENCE [LARGE SCALE GENOMIC DNA]</scope>
    <source>
        <strain evidence="2 3">CGMCC 4.7225</strain>
    </source>
</reference>
<dbReference type="EMBL" id="JAAGOB010000005">
    <property type="protein sequence ID" value="NED95910.1"/>
    <property type="molecule type" value="Genomic_DNA"/>
</dbReference>
<dbReference type="Proteomes" id="UP000469185">
    <property type="component" value="Unassembled WGS sequence"/>
</dbReference>
<gene>
    <name evidence="2" type="ORF">G1H11_11380</name>
</gene>
<dbReference type="Gene3D" id="2.60.40.10">
    <property type="entry name" value="Immunoglobulins"/>
    <property type="match status" value="1"/>
</dbReference>
<evidence type="ECO:0000259" key="1">
    <source>
        <dbReference type="Pfam" id="PF16640"/>
    </source>
</evidence>
<feature type="domain" description="Bacterial Ig-like" evidence="1">
    <location>
        <begin position="37"/>
        <end position="114"/>
    </location>
</feature>
<keyword evidence="3" id="KW-1185">Reference proteome</keyword>
<evidence type="ECO:0000313" key="3">
    <source>
        <dbReference type="Proteomes" id="UP000469185"/>
    </source>
</evidence>
<sequence length="115" mass="12575">MHTWHVWRPLLNFYLRNVAFRTTTTELDLDTTQAGSSHMVRVTATATVDTVNTSVAAPSGTVEFYAGETYLESAKVRNGVATLRKAVDGALLDEPVVAQYKGDELFNESHSTPAS</sequence>
<protein>
    <submittedName>
        <fullName evidence="2">Ig-like domain repeat protein</fullName>
    </submittedName>
</protein>
<comment type="caution">
    <text evidence="2">The sequence shown here is derived from an EMBL/GenBank/DDBJ whole genome shotgun (WGS) entry which is preliminary data.</text>
</comment>
<dbReference type="GO" id="GO:0005975">
    <property type="term" value="P:carbohydrate metabolic process"/>
    <property type="evidence" value="ECO:0007669"/>
    <property type="project" value="UniProtKB-ARBA"/>
</dbReference>
<organism evidence="2 3">
    <name type="scientific">Phytoactinopolyspora alkaliphila</name>
    <dbReference type="NCBI Taxonomy" id="1783498"/>
    <lineage>
        <taxon>Bacteria</taxon>
        <taxon>Bacillati</taxon>
        <taxon>Actinomycetota</taxon>
        <taxon>Actinomycetes</taxon>
        <taxon>Jiangellales</taxon>
        <taxon>Jiangellaceae</taxon>
        <taxon>Phytoactinopolyspora</taxon>
    </lineage>
</organism>
<name>A0A6N9YLW4_9ACTN</name>
<evidence type="ECO:0000313" key="2">
    <source>
        <dbReference type="EMBL" id="NED95910.1"/>
    </source>
</evidence>
<proteinExistence type="predicted"/>
<dbReference type="RefSeq" id="WP_163818671.1">
    <property type="nucleotide sequence ID" value="NZ_JAAGOB010000005.1"/>
</dbReference>
<dbReference type="AlphaFoldDB" id="A0A6N9YLW4"/>
<dbReference type="InterPro" id="IPR032109">
    <property type="entry name" value="Big_3_5"/>
</dbReference>
<accession>A0A6N9YLW4</accession>